<gene>
    <name evidence="2" type="ORF">A2911_00230</name>
</gene>
<protein>
    <recommendedName>
        <fullName evidence="1">ASCH domain-containing protein</fullName>
    </recommendedName>
</protein>
<comment type="caution">
    <text evidence="2">The sequence shown here is derived from an EMBL/GenBank/DDBJ whole genome shotgun (WGS) entry which is preliminary data.</text>
</comment>
<dbReference type="Proteomes" id="UP000176814">
    <property type="component" value="Unassembled WGS sequence"/>
</dbReference>
<dbReference type="InterPro" id="IPR015947">
    <property type="entry name" value="PUA-like_sf"/>
</dbReference>
<dbReference type="EMBL" id="MFUW01000013">
    <property type="protein sequence ID" value="OGI90405.1"/>
    <property type="molecule type" value="Genomic_DNA"/>
</dbReference>
<evidence type="ECO:0000313" key="3">
    <source>
        <dbReference type="Proteomes" id="UP000176814"/>
    </source>
</evidence>
<name>A0A1F6X8N8_9BACT</name>
<accession>A0A1F6X8N8</accession>
<dbReference type="InterPro" id="IPR007374">
    <property type="entry name" value="ASCH_domain"/>
</dbReference>
<sequence length="109" mass="12766">MKTLKFMPHLVPKVLSGEKTSTWRLFDDKNLTQGDEFVMVNKETGEEFAKGRITDVKEKRLGELDDADFEGHEKYKDQSGMLNHYRSYYGERVNLDTVIKMVDFIIESR</sequence>
<reference evidence="2 3" key="1">
    <citation type="journal article" date="2016" name="Nat. Commun.">
        <title>Thousands of microbial genomes shed light on interconnected biogeochemical processes in an aquifer system.</title>
        <authorList>
            <person name="Anantharaman K."/>
            <person name="Brown C.T."/>
            <person name="Hug L.A."/>
            <person name="Sharon I."/>
            <person name="Castelle C.J."/>
            <person name="Probst A.J."/>
            <person name="Thomas B.C."/>
            <person name="Singh A."/>
            <person name="Wilkins M.J."/>
            <person name="Karaoz U."/>
            <person name="Brodie E.L."/>
            <person name="Williams K.H."/>
            <person name="Hubbard S.S."/>
            <person name="Banfield J.F."/>
        </authorList>
    </citation>
    <scope>NUCLEOTIDE SEQUENCE [LARGE SCALE GENOMIC DNA]</scope>
</reference>
<evidence type="ECO:0000259" key="1">
    <source>
        <dbReference type="Pfam" id="PF04266"/>
    </source>
</evidence>
<dbReference type="SUPFAM" id="SSF88697">
    <property type="entry name" value="PUA domain-like"/>
    <property type="match status" value="1"/>
</dbReference>
<dbReference type="Pfam" id="PF04266">
    <property type="entry name" value="ASCH"/>
    <property type="match status" value="1"/>
</dbReference>
<dbReference type="Gene3D" id="2.30.130.30">
    <property type="entry name" value="Hypothetical protein"/>
    <property type="match status" value="1"/>
</dbReference>
<proteinExistence type="predicted"/>
<dbReference type="AlphaFoldDB" id="A0A1F6X8N8"/>
<feature type="domain" description="ASCH" evidence="1">
    <location>
        <begin position="5"/>
        <end position="72"/>
    </location>
</feature>
<evidence type="ECO:0000313" key="2">
    <source>
        <dbReference type="EMBL" id="OGI90405.1"/>
    </source>
</evidence>
<organism evidence="2 3">
    <name type="scientific">Candidatus Nomurabacteria bacterium RIFCSPLOWO2_01_FULL_40_15</name>
    <dbReference type="NCBI Taxonomy" id="1801772"/>
    <lineage>
        <taxon>Bacteria</taxon>
        <taxon>Candidatus Nomuraibacteriota</taxon>
    </lineage>
</organism>